<evidence type="ECO:0000313" key="3">
    <source>
        <dbReference type="EMBL" id="QUY37433.1"/>
    </source>
</evidence>
<feature type="transmembrane region" description="Helical" evidence="2">
    <location>
        <begin position="23"/>
        <end position="45"/>
    </location>
</feature>
<accession>A0AAX1MIG5</accession>
<gene>
    <name evidence="3" type="ORF">H2677_04420</name>
</gene>
<name>A0AAX1MIG5_ACIJU</name>
<evidence type="ECO:0000256" key="2">
    <source>
        <dbReference type="SAM" id="Phobius"/>
    </source>
</evidence>
<dbReference type="AlphaFoldDB" id="A0AAX1MIG5"/>
<dbReference type="EMBL" id="CP059558">
    <property type="protein sequence ID" value="QUY37433.1"/>
    <property type="molecule type" value="Genomic_DNA"/>
</dbReference>
<evidence type="ECO:0000256" key="1">
    <source>
        <dbReference type="SAM" id="MobiDB-lite"/>
    </source>
</evidence>
<dbReference type="RefSeq" id="WP_129262188.1">
    <property type="nucleotide sequence ID" value="NZ_CP059558.1"/>
</dbReference>
<evidence type="ECO:0000313" key="4">
    <source>
        <dbReference type="Proteomes" id="UP000679388"/>
    </source>
</evidence>
<protein>
    <submittedName>
        <fullName evidence="3">Uncharacterized protein</fullName>
    </submittedName>
</protein>
<reference evidence="3" key="1">
    <citation type="submission" date="2020-07" db="EMBL/GenBank/DDBJ databases">
        <title>Acinetobacter junii strain YR7 chromosome and plasmid pNDM-YR7.</title>
        <authorList>
            <person name="Tang B."/>
        </authorList>
    </citation>
    <scope>NUCLEOTIDE SEQUENCE</scope>
    <source>
        <strain evidence="3">YR7</strain>
    </source>
</reference>
<keyword evidence="2" id="KW-1133">Transmembrane helix</keyword>
<proteinExistence type="predicted"/>
<keyword evidence="2" id="KW-0812">Transmembrane</keyword>
<dbReference type="GeneID" id="70091749"/>
<keyword evidence="2" id="KW-0472">Membrane</keyword>
<feature type="region of interest" description="Disordered" evidence="1">
    <location>
        <begin position="84"/>
        <end position="182"/>
    </location>
</feature>
<feature type="compositionally biased region" description="Polar residues" evidence="1">
    <location>
        <begin position="145"/>
        <end position="182"/>
    </location>
</feature>
<sequence length="197" mass="21669">MIQEKATSLRILQSNKKKNLSPLLYVMIGFIAGVVTSCLFVFLSFKSWSLKENTKISSPESATPSEIITSNAQYTEQVTNNDQEANSVEDGSFAQPQGNDLNKFFQREPVPAPSANTAKPLSPFVKEQPAKPSQTLEANKRTEIKSQTTPSTSHAQKTIKTDVKPSNSAEPDIENQTPEATVQIKVTQKPFAVNELK</sequence>
<dbReference type="Proteomes" id="UP000679388">
    <property type="component" value="Chromosome"/>
</dbReference>
<organism evidence="3 4">
    <name type="scientific">Acinetobacter junii</name>
    <dbReference type="NCBI Taxonomy" id="40215"/>
    <lineage>
        <taxon>Bacteria</taxon>
        <taxon>Pseudomonadati</taxon>
        <taxon>Pseudomonadota</taxon>
        <taxon>Gammaproteobacteria</taxon>
        <taxon>Moraxellales</taxon>
        <taxon>Moraxellaceae</taxon>
        <taxon>Acinetobacter</taxon>
    </lineage>
</organism>